<dbReference type="EMBL" id="LFYT02000052">
    <property type="protein sequence ID" value="PVE40920.1"/>
    <property type="molecule type" value="Genomic_DNA"/>
</dbReference>
<dbReference type="SMART" id="SM00388">
    <property type="entry name" value="HisKA"/>
    <property type="match status" value="1"/>
</dbReference>
<keyword evidence="11" id="KW-0067">ATP-binding</keyword>
<comment type="subcellular location">
    <subcellularLocation>
        <location evidence="2">Cell inner membrane</location>
        <topology evidence="2">Multi-pass membrane protein</topology>
    </subcellularLocation>
</comment>
<feature type="domain" description="Histidine kinase" evidence="16">
    <location>
        <begin position="253"/>
        <end position="458"/>
    </location>
</feature>
<dbReference type="Gene3D" id="1.10.287.130">
    <property type="match status" value="1"/>
</dbReference>
<comment type="caution">
    <text evidence="18">The sequence shown here is derived from an EMBL/GenBank/DDBJ whole genome shotgun (WGS) entry which is preliminary data.</text>
</comment>
<name>A0A2T7U8B2_9BURK</name>
<dbReference type="PANTHER" id="PTHR44936">
    <property type="entry name" value="SENSOR PROTEIN CREC"/>
    <property type="match status" value="1"/>
</dbReference>
<sequence length="460" mass="51241">MSDETFTSEERAATAKSRRRLKLSLFWRTFFLLALLILCSSLAWLQMFRTQEYEPRILRNAHQIATVVNLTRTALMHTDAIARVSLLKSLADEEDVSILTREPGDRIVPFGATGMEKRLIHEMVERLGPGTVIASQVNEAPGLWVGFQIERDSYWLQMDPQRLQPLGGSTWLIWLLVAMALSLTGAAVMAGLINRPLKRLSLAASQLREGHFNTSTLDEDAPTSEIREVNIGFNRMAERLAKIEAERALMLAGISHDLRTPLARLRLETELSVNDPETRELMAADIAQLDEIIDKFLDYARPEPTNLGPVLLSGVISRCIAPFRVNPRMDITVDVAEDLHVKAETVELGRVLSNLLENARRYGQSPSDGITRVEIVARVHDGWVLLRVRDQGPGVSEDTLKNLTQPFYRGDTARTSATGSGLGLAIVERSVQRMGGTFSVFNNSAGGLMALMKFRQTDIL</sequence>
<dbReference type="Pfam" id="PF16524">
    <property type="entry name" value="RisS_PPD"/>
    <property type="match status" value="1"/>
</dbReference>
<dbReference type="PRINTS" id="PR00344">
    <property type="entry name" value="BCTRLSENSOR"/>
</dbReference>
<feature type="domain" description="HAMP" evidence="17">
    <location>
        <begin position="191"/>
        <end position="245"/>
    </location>
</feature>
<dbReference type="GO" id="GO:0005886">
    <property type="term" value="C:plasma membrane"/>
    <property type="evidence" value="ECO:0007669"/>
    <property type="project" value="UniProtKB-SubCell"/>
</dbReference>
<dbReference type="GO" id="GO:0005524">
    <property type="term" value="F:ATP binding"/>
    <property type="evidence" value="ECO:0007669"/>
    <property type="project" value="UniProtKB-KW"/>
</dbReference>
<dbReference type="InterPro" id="IPR050980">
    <property type="entry name" value="2C_sensor_his_kinase"/>
</dbReference>
<dbReference type="PROSITE" id="PS50885">
    <property type="entry name" value="HAMP"/>
    <property type="match status" value="1"/>
</dbReference>
<dbReference type="Gene3D" id="3.30.450.300">
    <property type="entry name" value="Sensor histidine kinase RisS, periplasmic domain"/>
    <property type="match status" value="1"/>
</dbReference>
<reference evidence="18" key="1">
    <citation type="submission" date="2017-04" db="EMBL/GenBank/DDBJ databases">
        <title>Unexpected and diverse lifestyles within the genus Limnohabitans.</title>
        <authorList>
            <person name="Kasalicky V."/>
            <person name="Mehrshad M."/>
            <person name="Andrei S.-A."/>
            <person name="Salcher M."/>
            <person name="Kratochvilova H."/>
            <person name="Simek K."/>
            <person name="Ghai R."/>
        </authorList>
    </citation>
    <scope>NUCLEOTIDE SEQUENCE [LARGE SCALE GENOMIC DNA]</scope>
    <source>
        <strain evidence="18">II-D5</strain>
    </source>
</reference>
<dbReference type="Pfam" id="PF00672">
    <property type="entry name" value="HAMP"/>
    <property type="match status" value="1"/>
</dbReference>
<evidence type="ECO:0000256" key="4">
    <source>
        <dbReference type="ARBA" id="ARBA00022475"/>
    </source>
</evidence>
<evidence type="ECO:0000256" key="2">
    <source>
        <dbReference type="ARBA" id="ARBA00004429"/>
    </source>
</evidence>
<protein>
    <recommendedName>
        <fullName evidence="3">histidine kinase</fullName>
        <ecNumber evidence="3">2.7.13.3</ecNumber>
    </recommendedName>
</protein>
<evidence type="ECO:0000256" key="13">
    <source>
        <dbReference type="ARBA" id="ARBA00023012"/>
    </source>
</evidence>
<evidence type="ECO:0000259" key="16">
    <source>
        <dbReference type="PROSITE" id="PS50109"/>
    </source>
</evidence>
<dbReference type="PANTHER" id="PTHR44936:SF5">
    <property type="entry name" value="SENSOR HISTIDINE KINASE ENVZ"/>
    <property type="match status" value="1"/>
</dbReference>
<organism evidence="18 19">
    <name type="scientific">Limnohabitans planktonicus II-D5</name>
    <dbReference type="NCBI Taxonomy" id="1293045"/>
    <lineage>
        <taxon>Bacteria</taxon>
        <taxon>Pseudomonadati</taxon>
        <taxon>Pseudomonadota</taxon>
        <taxon>Betaproteobacteria</taxon>
        <taxon>Burkholderiales</taxon>
        <taxon>Comamonadaceae</taxon>
        <taxon>Limnohabitans</taxon>
    </lineage>
</organism>
<gene>
    <name evidence="18" type="ORF">H663_019970</name>
</gene>
<dbReference type="Pfam" id="PF02518">
    <property type="entry name" value="HATPase_c"/>
    <property type="match status" value="1"/>
</dbReference>
<evidence type="ECO:0000256" key="11">
    <source>
        <dbReference type="ARBA" id="ARBA00022840"/>
    </source>
</evidence>
<proteinExistence type="predicted"/>
<feature type="transmembrane region" description="Helical" evidence="15">
    <location>
        <begin position="171"/>
        <end position="193"/>
    </location>
</feature>
<keyword evidence="4" id="KW-1003">Cell membrane</keyword>
<evidence type="ECO:0000259" key="17">
    <source>
        <dbReference type="PROSITE" id="PS50885"/>
    </source>
</evidence>
<dbReference type="AlphaFoldDB" id="A0A2T7U8B2"/>
<dbReference type="STRING" id="1293045.H663_17285"/>
<evidence type="ECO:0000256" key="1">
    <source>
        <dbReference type="ARBA" id="ARBA00000085"/>
    </source>
</evidence>
<evidence type="ECO:0000313" key="18">
    <source>
        <dbReference type="EMBL" id="PVE40920.1"/>
    </source>
</evidence>
<evidence type="ECO:0000256" key="3">
    <source>
        <dbReference type="ARBA" id="ARBA00012438"/>
    </source>
</evidence>
<dbReference type="OrthoDB" id="9804645at2"/>
<dbReference type="CDD" id="cd00075">
    <property type="entry name" value="HATPase"/>
    <property type="match status" value="1"/>
</dbReference>
<evidence type="ECO:0000256" key="8">
    <source>
        <dbReference type="ARBA" id="ARBA00022692"/>
    </source>
</evidence>
<dbReference type="PROSITE" id="PS50109">
    <property type="entry name" value="HIS_KIN"/>
    <property type="match status" value="1"/>
</dbReference>
<evidence type="ECO:0000256" key="9">
    <source>
        <dbReference type="ARBA" id="ARBA00022741"/>
    </source>
</evidence>
<dbReference type="InterPro" id="IPR005467">
    <property type="entry name" value="His_kinase_dom"/>
</dbReference>
<accession>A0A2T7U8B2</accession>
<dbReference type="SUPFAM" id="SSF47384">
    <property type="entry name" value="Homodimeric domain of signal transducing histidine kinase"/>
    <property type="match status" value="1"/>
</dbReference>
<dbReference type="EC" id="2.7.13.3" evidence="3"/>
<keyword evidence="13" id="KW-0902">Two-component regulatory system</keyword>
<keyword evidence="8 15" id="KW-0812">Transmembrane</keyword>
<evidence type="ECO:0000256" key="12">
    <source>
        <dbReference type="ARBA" id="ARBA00022989"/>
    </source>
</evidence>
<keyword evidence="10 18" id="KW-0418">Kinase</keyword>
<evidence type="ECO:0000256" key="7">
    <source>
        <dbReference type="ARBA" id="ARBA00022679"/>
    </source>
</evidence>
<evidence type="ECO:0000256" key="15">
    <source>
        <dbReference type="SAM" id="Phobius"/>
    </source>
</evidence>
<evidence type="ECO:0000256" key="10">
    <source>
        <dbReference type="ARBA" id="ARBA00022777"/>
    </source>
</evidence>
<evidence type="ECO:0000256" key="14">
    <source>
        <dbReference type="ARBA" id="ARBA00023136"/>
    </source>
</evidence>
<dbReference type="InterPro" id="IPR003660">
    <property type="entry name" value="HAMP_dom"/>
</dbReference>
<keyword evidence="12 15" id="KW-1133">Transmembrane helix</keyword>
<keyword evidence="6" id="KW-0597">Phosphoprotein</keyword>
<evidence type="ECO:0000256" key="5">
    <source>
        <dbReference type="ARBA" id="ARBA00022519"/>
    </source>
</evidence>
<dbReference type="CDD" id="cd00082">
    <property type="entry name" value="HisKA"/>
    <property type="match status" value="1"/>
</dbReference>
<keyword evidence="5" id="KW-0997">Cell inner membrane</keyword>
<dbReference type="SMART" id="SM00387">
    <property type="entry name" value="HATPase_c"/>
    <property type="match status" value="1"/>
</dbReference>
<evidence type="ECO:0000313" key="19">
    <source>
        <dbReference type="Proteomes" id="UP000037507"/>
    </source>
</evidence>
<dbReference type="Proteomes" id="UP000037507">
    <property type="component" value="Unassembled WGS sequence"/>
</dbReference>
<dbReference type="CDD" id="cd06225">
    <property type="entry name" value="HAMP"/>
    <property type="match status" value="1"/>
</dbReference>
<dbReference type="InterPro" id="IPR032408">
    <property type="entry name" value="RisS_PPD"/>
</dbReference>
<dbReference type="InterPro" id="IPR036097">
    <property type="entry name" value="HisK_dim/P_sf"/>
</dbReference>
<keyword evidence="9" id="KW-0547">Nucleotide-binding</keyword>
<feature type="transmembrane region" description="Helical" evidence="15">
    <location>
        <begin position="25"/>
        <end position="45"/>
    </location>
</feature>
<dbReference type="RefSeq" id="WP_053175689.1">
    <property type="nucleotide sequence ID" value="NZ_LFYT02000052.1"/>
</dbReference>
<keyword evidence="19" id="KW-1185">Reference proteome</keyword>
<dbReference type="InterPro" id="IPR036890">
    <property type="entry name" value="HATPase_C_sf"/>
</dbReference>
<comment type="catalytic activity">
    <reaction evidence="1">
        <text>ATP + protein L-histidine = ADP + protein N-phospho-L-histidine.</text>
        <dbReference type="EC" id="2.7.13.3"/>
    </reaction>
</comment>
<dbReference type="Pfam" id="PF00512">
    <property type="entry name" value="HisKA"/>
    <property type="match status" value="1"/>
</dbReference>
<dbReference type="InterPro" id="IPR003594">
    <property type="entry name" value="HATPase_dom"/>
</dbReference>
<dbReference type="Gene3D" id="3.30.565.10">
    <property type="entry name" value="Histidine kinase-like ATPase, C-terminal domain"/>
    <property type="match status" value="1"/>
</dbReference>
<keyword evidence="14 15" id="KW-0472">Membrane</keyword>
<dbReference type="InterPro" id="IPR003661">
    <property type="entry name" value="HisK_dim/P_dom"/>
</dbReference>
<dbReference type="InterPro" id="IPR038421">
    <property type="entry name" value="RisS_PPD_sf"/>
</dbReference>
<evidence type="ECO:0000256" key="6">
    <source>
        <dbReference type="ARBA" id="ARBA00022553"/>
    </source>
</evidence>
<dbReference type="GO" id="GO:0000155">
    <property type="term" value="F:phosphorelay sensor kinase activity"/>
    <property type="evidence" value="ECO:0007669"/>
    <property type="project" value="InterPro"/>
</dbReference>
<dbReference type="SMART" id="SM00304">
    <property type="entry name" value="HAMP"/>
    <property type="match status" value="1"/>
</dbReference>
<dbReference type="SUPFAM" id="SSF55874">
    <property type="entry name" value="ATPase domain of HSP90 chaperone/DNA topoisomerase II/histidine kinase"/>
    <property type="match status" value="1"/>
</dbReference>
<dbReference type="InterPro" id="IPR004358">
    <property type="entry name" value="Sig_transdc_His_kin-like_C"/>
</dbReference>
<keyword evidence="7" id="KW-0808">Transferase</keyword>